<dbReference type="Gene3D" id="2.60.120.590">
    <property type="entry name" value="Alpha-ketoglutarate-dependent dioxygenase AlkB-like"/>
    <property type="match status" value="1"/>
</dbReference>
<feature type="domain" description="Fe2OG dioxygenase" evidence="1">
    <location>
        <begin position="96"/>
        <end position="210"/>
    </location>
</feature>
<dbReference type="AlphaFoldDB" id="A0A067TPU4"/>
<dbReference type="GO" id="GO:0006974">
    <property type="term" value="P:DNA damage response"/>
    <property type="evidence" value="ECO:0007669"/>
    <property type="project" value="InterPro"/>
</dbReference>
<dbReference type="InterPro" id="IPR037151">
    <property type="entry name" value="AlkB-like_sf"/>
</dbReference>
<organism evidence="2 3">
    <name type="scientific">Galerina marginata (strain CBS 339.88)</name>
    <dbReference type="NCBI Taxonomy" id="685588"/>
    <lineage>
        <taxon>Eukaryota</taxon>
        <taxon>Fungi</taxon>
        <taxon>Dikarya</taxon>
        <taxon>Basidiomycota</taxon>
        <taxon>Agaricomycotina</taxon>
        <taxon>Agaricomycetes</taxon>
        <taxon>Agaricomycetidae</taxon>
        <taxon>Agaricales</taxon>
        <taxon>Agaricineae</taxon>
        <taxon>Strophariaceae</taxon>
        <taxon>Galerina</taxon>
    </lineage>
</organism>
<name>A0A067TPU4_GALM3</name>
<protein>
    <recommendedName>
        <fullName evidence="1">Fe2OG dioxygenase domain-containing protein</fullName>
    </recommendedName>
</protein>
<sequence length="220" mass="24481">RTGPPIGGLFFEPSVLLPQELADEVVSFCMNTYFLSPADNQVMLFGRFSSEMSAASESTSGFPGILIDLLETISHLLRPVVPPETYALLFPAQQTRARQAIINLYQTGEGITPHVDLLGRYGDGIVGVSFSSGTVMRFDRVDTSENNSHNRWDVYLPDRTMIILSEEARYKWTHGIDKKSRDFVASEDNSSTGTWIDRATRMSITFRWLLPGADVVGDPL</sequence>
<dbReference type="InterPro" id="IPR032870">
    <property type="entry name" value="ALKBH7-like"/>
</dbReference>
<dbReference type="HOGENOM" id="CLU_052246_2_0_1"/>
<proteinExistence type="predicted"/>
<evidence type="ECO:0000313" key="3">
    <source>
        <dbReference type="Proteomes" id="UP000027222"/>
    </source>
</evidence>
<dbReference type="EMBL" id="KL142368">
    <property type="protein sequence ID" value="KDR84347.1"/>
    <property type="molecule type" value="Genomic_DNA"/>
</dbReference>
<dbReference type="SUPFAM" id="SSF51197">
    <property type="entry name" value="Clavaminate synthase-like"/>
    <property type="match status" value="1"/>
</dbReference>
<feature type="non-terminal residue" evidence="2">
    <location>
        <position position="1"/>
    </location>
</feature>
<dbReference type="OrthoDB" id="412814at2759"/>
<dbReference type="PROSITE" id="PS51471">
    <property type="entry name" value="FE2OG_OXY"/>
    <property type="match status" value="1"/>
</dbReference>
<dbReference type="Pfam" id="PF13532">
    <property type="entry name" value="2OG-FeII_Oxy_2"/>
    <property type="match status" value="1"/>
</dbReference>
<reference evidence="3" key="1">
    <citation type="journal article" date="2014" name="Proc. Natl. Acad. Sci. U.S.A.">
        <title>Extensive sampling of basidiomycete genomes demonstrates inadequacy of the white-rot/brown-rot paradigm for wood decay fungi.</title>
        <authorList>
            <person name="Riley R."/>
            <person name="Salamov A.A."/>
            <person name="Brown D.W."/>
            <person name="Nagy L.G."/>
            <person name="Floudas D."/>
            <person name="Held B.W."/>
            <person name="Levasseur A."/>
            <person name="Lombard V."/>
            <person name="Morin E."/>
            <person name="Otillar R."/>
            <person name="Lindquist E.A."/>
            <person name="Sun H."/>
            <person name="LaButti K.M."/>
            <person name="Schmutz J."/>
            <person name="Jabbour D."/>
            <person name="Luo H."/>
            <person name="Baker S.E."/>
            <person name="Pisabarro A.G."/>
            <person name="Walton J.D."/>
            <person name="Blanchette R.A."/>
            <person name="Henrissat B."/>
            <person name="Martin F."/>
            <person name="Cullen D."/>
            <person name="Hibbett D.S."/>
            <person name="Grigoriev I.V."/>
        </authorList>
    </citation>
    <scope>NUCLEOTIDE SEQUENCE [LARGE SCALE GENOMIC DNA]</scope>
    <source>
        <strain evidence="3">CBS 339.88</strain>
    </source>
</reference>
<dbReference type="Proteomes" id="UP000027222">
    <property type="component" value="Unassembled WGS sequence"/>
</dbReference>
<accession>A0A067TPU4</accession>
<dbReference type="InterPro" id="IPR027450">
    <property type="entry name" value="AlkB-like"/>
</dbReference>
<dbReference type="PANTHER" id="PTHR21052:SF0">
    <property type="entry name" value="ALPHA-KETOGLUTARATE-DEPENDENT DIOXYGENASE ALKB HOMOLOG 7, MITOCHONDRIAL"/>
    <property type="match status" value="1"/>
</dbReference>
<evidence type="ECO:0000313" key="2">
    <source>
        <dbReference type="EMBL" id="KDR84347.1"/>
    </source>
</evidence>
<keyword evidence="3" id="KW-1185">Reference proteome</keyword>
<gene>
    <name evidence="2" type="ORF">GALMADRAFT_56406</name>
</gene>
<dbReference type="PANTHER" id="PTHR21052">
    <property type="entry name" value="SPERMATOGENESIS ASSOCIATED 11-RELATED"/>
    <property type="match status" value="1"/>
</dbReference>
<dbReference type="GO" id="GO:0006631">
    <property type="term" value="P:fatty acid metabolic process"/>
    <property type="evidence" value="ECO:0007669"/>
    <property type="project" value="TreeGrafter"/>
</dbReference>
<dbReference type="GO" id="GO:0005759">
    <property type="term" value="C:mitochondrial matrix"/>
    <property type="evidence" value="ECO:0007669"/>
    <property type="project" value="TreeGrafter"/>
</dbReference>
<evidence type="ECO:0000259" key="1">
    <source>
        <dbReference type="PROSITE" id="PS51471"/>
    </source>
</evidence>
<dbReference type="InterPro" id="IPR005123">
    <property type="entry name" value="Oxoglu/Fe-dep_dioxygenase_dom"/>
</dbReference>